<reference evidence="1 4" key="3">
    <citation type="journal article" date="2015" name="Genome Announc.">
        <title>Genome sequencing of 18 francisella strains to aid in assay development and testing.</title>
        <authorList>
            <person name="Johnson S.L."/>
            <person name="Daligault H.E."/>
            <person name="Davenport K.W."/>
            <person name="Coyne S.R."/>
            <person name="Frey K.G."/>
            <person name="Koroleva G.I."/>
            <person name="Broomall S.M."/>
            <person name="Bishop-Lilly K.A."/>
            <person name="Bruce D.C."/>
            <person name="Chertkov O."/>
            <person name="Freitas T."/>
            <person name="Jaissle J."/>
            <person name="Ladner J.T."/>
            <person name="Rosenzweig C.N."/>
            <person name="Gibbons H.S."/>
            <person name="Palacios G.F."/>
            <person name="Redden C.L."/>
            <person name="Xu Y."/>
            <person name="Minogue T.D."/>
            <person name="Chain P.S."/>
        </authorList>
    </citation>
    <scope>NUCLEOTIDE SEQUENCE [LARGE SCALE GENOMIC DNA]</scope>
    <source>
        <strain evidence="1 4">LVS</strain>
    </source>
</reference>
<dbReference type="Gene3D" id="3.50.50.60">
    <property type="entry name" value="FAD/NAD(P)-binding domain"/>
    <property type="match status" value="1"/>
</dbReference>
<name>A0AAI8FTB4_FRATH</name>
<evidence type="ECO:0000313" key="1">
    <source>
        <dbReference type="EMBL" id="AJI58727.1"/>
    </source>
</evidence>
<dbReference type="InterPro" id="IPR036188">
    <property type="entry name" value="FAD/NAD-bd_sf"/>
</dbReference>
<reference evidence="2" key="1">
    <citation type="submission" date="2006-02" db="EMBL/GenBank/DDBJ databases">
        <authorList>
            <consortium name="Microbial Genomics Group"/>
            <consortium name="Lawrence Livermore National Laboratory"/>
            <consortium name="and the Genome Analysis Group"/>
            <consortium name="Oak Ridge National Laboratory"/>
            <person name="Larimer F.W."/>
        </authorList>
    </citation>
    <scope>NUCLEOTIDE SEQUENCE</scope>
    <source>
        <strain evidence="2">LVS</strain>
    </source>
</reference>
<dbReference type="SUPFAM" id="SSF51905">
    <property type="entry name" value="FAD/NAD(P)-binding domain"/>
    <property type="match status" value="1"/>
</dbReference>
<proteinExistence type="predicted"/>
<evidence type="ECO:0000313" key="3">
    <source>
        <dbReference type="Proteomes" id="UP000001944"/>
    </source>
</evidence>
<dbReference type="AlphaFoldDB" id="A0AAI8FTB4"/>
<dbReference type="Proteomes" id="UP000001944">
    <property type="component" value="Chromosome"/>
</dbReference>
<dbReference type="EMBL" id="CP009694">
    <property type="protein sequence ID" value="AJI58727.1"/>
    <property type="molecule type" value="Genomic_DNA"/>
</dbReference>
<protein>
    <submittedName>
        <fullName evidence="1">NAD(P)-binding Rossmann-like domain protein</fullName>
    </submittedName>
    <submittedName>
        <fullName evidence="2">NADH oxidase</fullName>
    </submittedName>
</protein>
<evidence type="ECO:0000313" key="4">
    <source>
        <dbReference type="Proteomes" id="UP000031874"/>
    </source>
</evidence>
<dbReference type="Pfam" id="PF13450">
    <property type="entry name" value="NAD_binding_8"/>
    <property type="match status" value="1"/>
</dbReference>
<evidence type="ECO:0000313" key="2">
    <source>
        <dbReference type="EMBL" id="CAJ79074.1"/>
    </source>
</evidence>
<reference evidence="2" key="4">
    <citation type="submission" date="2015-02" db="EMBL/GenBank/DDBJ databases">
        <title>Complete genome sequence of Francisella tularensis LVS (Live Vaccine Strain).</title>
        <authorList>
            <person name="Chain P."/>
            <person name="Larimer F."/>
            <person name="Land M."/>
            <person name="Stilwagen S."/>
            <person name="Larsson P."/>
            <person name="Bearden S."/>
            <person name="Chu M."/>
            <person name="Oyston P."/>
            <person name="Forsman M."/>
            <person name="Andersson S."/>
            <person name="Lindler L."/>
            <person name="Titball R."/>
            <person name="Garcia E."/>
        </authorList>
    </citation>
    <scope>NUCLEOTIDE SEQUENCE</scope>
    <source>
        <strain evidence="2">LVS</strain>
    </source>
</reference>
<dbReference type="KEGG" id="ftl:FTL_0634"/>
<organism evidence="1 4">
    <name type="scientific">Francisella tularensis subsp. holarctica (strain LVS)</name>
    <dbReference type="NCBI Taxonomy" id="376619"/>
    <lineage>
        <taxon>Bacteria</taxon>
        <taxon>Pseudomonadati</taxon>
        <taxon>Pseudomonadota</taxon>
        <taxon>Gammaproteobacteria</taxon>
        <taxon>Thiotrichales</taxon>
        <taxon>Francisellaceae</taxon>
        <taxon>Francisella</taxon>
    </lineage>
</organism>
<dbReference type="Proteomes" id="UP000031874">
    <property type="component" value="Chromosome"/>
</dbReference>
<dbReference type="EMBL" id="AM233362">
    <property type="protein sequence ID" value="CAJ79074.1"/>
    <property type="molecule type" value="Genomic_DNA"/>
</dbReference>
<sequence>MTKKYLIVGGVAAGASAAARLRRLDESAEIIIFEKGPHVSF</sequence>
<accession>A0AAI8FTB4</accession>
<reference evidence="3" key="2">
    <citation type="submission" date="2006-03" db="EMBL/GenBank/DDBJ databases">
        <title>Complete genome sequence of Francisella tularensis LVS (Live Vaccine Strain).</title>
        <authorList>
            <person name="Chain P."/>
            <person name="Larimer F."/>
            <person name="Land M."/>
            <person name="Stilwagen S."/>
            <person name="Larsson P."/>
            <person name="Bearden S."/>
            <person name="Chu M."/>
            <person name="Oyston P."/>
            <person name="Forsman M."/>
            <person name="Andersson S."/>
            <person name="Lindler L."/>
            <person name="Titball R."/>
            <person name="Garcia E."/>
        </authorList>
    </citation>
    <scope>NUCLEOTIDE SEQUENCE [LARGE SCALE GENOMIC DNA]</scope>
    <source>
        <strain evidence="3">LVS</strain>
    </source>
</reference>
<gene>
    <name evidence="2" type="ordered locus">FTL_0634</name>
    <name evidence="1" type="ORF">AW21_1512</name>
</gene>